<reference evidence="1 2" key="1">
    <citation type="journal article" date="2019" name="Int. J. Syst. Evol. Microbiol.">
        <title>The Global Catalogue of Microorganisms (GCM) 10K type strain sequencing project: providing services to taxonomists for standard genome sequencing and annotation.</title>
        <authorList>
            <consortium name="The Broad Institute Genomics Platform"/>
            <consortium name="The Broad Institute Genome Sequencing Center for Infectious Disease"/>
            <person name="Wu L."/>
            <person name="Ma J."/>
        </authorList>
    </citation>
    <scope>NUCLEOTIDE SEQUENCE [LARGE SCALE GENOMIC DNA]</scope>
    <source>
        <strain evidence="1 2">CGMCC 1.12859</strain>
    </source>
</reference>
<accession>A0ABD6BMV7</accession>
<keyword evidence="2" id="KW-1185">Reference proteome</keyword>
<proteinExistence type="predicted"/>
<evidence type="ECO:0008006" key="3">
    <source>
        <dbReference type="Google" id="ProtNLM"/>
    </source>
</evidence>
<evidence type="ECO:0000313" key="2">
    <source>
        <dbReference type="Proteomes" id="UP001597139"/>
    </source>
</evidence>
<sequence length="142" mass="15871">MDQPVTELRAQIEEMESSYEFLISFAGQGVGREAVQSSTDQIREFVTGFEESLDAAVDAALAVPEEHDELDTEAYLTFVEDLSAEVEEARNVLVLLGQQDRITSAQVDNMNGMSVFQSVVMKLFFLDELTDHLERNSGDEDE</sequence>
<dbReference type="AlphaFoldDB" id="A0ABD6BMV7"/>
<gene>
    <name evidence="1" type="ORF">ACFSAU_03020</name>
</gene>
<dbReference type="EMBL" id="JBHUCZ010000001">
    <property type="protein sequence ID" value="MFD1566452.1"/>
    <property type="molecule type" value="Genomic_DNA"/>
</dbReference>
<dbReference type="RefSeq" id="WP_267645731.1">
    <property type="nucleotide sequence ID" value="NZ_JANHGR010000001.1"/>
</dbReference>
<evidence type="ECO:0000313" key="1">
    <source>
        <dbReference type="EMBL" id="MFD1566452.1"/>
    </source>
</evidence>
<comment type="caution">
    <text evidence="1">The sequence shown here is derived from an EMBL/GenBank/DDBJ whole genome shotgun (WGS) entry which is preliminary data.</text>
</comment>
<organism evidence="1 2">
    <name type="scientific">Halolamina litorea</name>
    <dbReference type="NCBI Taxonomy" id="1515593"/>
    <lineage>
        <taxon>Archaea</taxon>
        <taxon>Methanobacteriati</taxon>
        <taxon>Methanobacteriota</taxon>
        <taxon>Stenosarchaea group</taxon>
        <taxon>Halobacteria</taxon>
        <taxon>Halobacteriales</taxon>
        <taxon>Haloferacaceae</taxon>
    </lineage>
</organism>
<name>A0ABD6BMV7_9EURY</name>
<protein>
    <recommendedName>
        <fullName evidence="3">Ferritin-like metal-binding protein YciE</fullName>
    </recommendedName>
</protein>
<dbReference type="Proteomes" id="UP001597139">
    <property type="component" value="Unassembled WGS sequence"/>
</dbReference>